<dbReference type="RefSeq" id="WP_344799016.1">
    <property type="nucleotide sequence ID" value="NZ_BAABBN010000007.1"/>
</dbReference>
<accession>A0ABP7MRA4</accession>
<proteinExistence type="predicted"/>
<evidence type="ECO:0000313" key="2">
    <source>
        <dbReference type="Proteomes" id="UP001501565"/>
    </source>
</evidence>
<reference evidence="2" key="1">
    <citation type="journal article" date="2019" name="Int. J. Syst. Evol. Microbiol.">
        <title>The Global Catalogue of Microorganisms (GCM) 10K type strain sequencing project: providing services to taxonomists for standard genome sequencing and annotation.</title>
        <authorList>
            <consortium name="The Broad Institute Genomics Platform"/>
            <consortium name="The Broad Institute Genome Sequencing Center for Infectious Disease"/>
            <person name="Wu L."/>
            <person name="Ma J."/>
        </authorList>
    </citation>
    <scope>NUCLEOTIDE SEQUENCE [LARGE SCALE GENOMIC DNA]</scope>
    <source>
        <strain evidence="2">JCM 17551</strain>
    </source>
</reference>
<organism evidence="1 2">
    <name type="scientific">Litoribacillus peritrichatus</name>
    <dbReference type="NCBI Taxonomy" id="718191"/>
    <lineage>
        <taxon>Bacteria</taxon>
        <taxon>Pseudomonadati</taxon>
        <taxon>Pseudomonadota</taxon>
        <taxon>Gammaproteobacteria</taxon>
        <taxon>Oceanospirillales</taxon>
        <taxon>Oceanospirillaceae</taxon>
        <taxon>Litoribacillus</taxon>
    </lineage>
</organism>
<protein>
    <submittedName>
        <fullName evidence="1">Uncharacterized protein</fullName>
    </submittedName>
</protein>
<evidence type="ECO:0000313" key="1">
    <source>
        <dbReference type="EMBL" id="GAA3928646.1"/>
    </source>
</evidence>
<dbReference type="Proteomes" id="UP001501565">
    <property type="component" value="Unassembled WGS sequence"/>
</dbReference>
<comment type="caution">
    <text evidence="1">The sequence shown here is derived from an EMBL/GenBank/DDBJ whole genome shotgun (WGS) entry which is preliminary data.</text>
</comment>
<dbReference type="EMBL" id="BAABBN010000007">
    <property type="protein sequence ID" value="GAA3928646.1"/>
    <property type="molecule type" value="Genomic_DNA"/>
</dbReference>
<sequence length="272" mass="31872">MGVVKNLLRGFRGGPNFSETNNFNASFENIQFSVRLPYSNVNTKEPPRPIHFSFLKEDWFEENSKKINQNNYVHVDTQLWYYVPLVGLPNAELGVLSLTTQLRKVPHSSISAFNLNELGKHIVTEYEEYHNAPINKDQEDSFKGWNTRIRQEVIDYSNSRNEPWSQEQIDRETQLRLTDIGYAPLSPHQIKTIKNRPWVFYIEQKAKARPTKDRVYCTPLSDKYYLCMSFGYRVDCSDKFHLWKDHAEAAEKRIMESVKLTFPNDERALPSS</sequence>
<gene>
    <name evidence="1" type="ORF">GCM10022277_26450</name>
</gene>
<keyword evidence="2" id="KW-1185">Reference proteome</keyword>
<name>A0ABP7MRA4_9GAMM</name>